<keyword evidence="2" id="KW-0695">RNA-directed DNA polymerase</keyword>
<name>A0A699V0R7_TANCI</name>
<feature type="compositionally biased region" description="Basic and acidic residues" evidence="1">
    <location>
        <begin position="21"/>
        <end position="30"/>
    </location>
</feature>
<reference evidence="2" key="1">
    <citation type="journal article" date="2019" name="Sci. Rep.">
        <title>Draft genome of Tanacetum cinerariifolium, the natural source of mosquito coil.</title>
        <authorList>
            <person name="Yamashiro T."/>
            <person name="Shiraishi A."/>
            <person name="Satake H."/>
            <person name="Nakayama K."/>
        </authorList>
    </citation>
    <scope>NUCLEOTIDE SEQUENCE</scope>
</reference>
<keyword evidence="2" id="KW-0808">Transferase</keyword>
<gene>
    <name evidence="2" type="ORF">Tci_899337</name>
</gene>
<sequence length="120" mass="13260">YPLVYESVSSGIQSSGYLKMSRNEDHDRQGRRFTAGGNGHDGRDPRDVEIERLPETENIFGSIFTFYDIERNEGEKGLVEGDGPTMVTGGPVASMATLSFVPKVQVGFLVEARFTNLNLE</sequence>
<evidence type="ECO:0000256" key="1">
    <source>
        <dbReference type="SAM" id="MobiDB-lite"/>
    </source>
</evidence>
<evidence type="ECO:0000313" key="2">
    <source>
        <dbReference type="EMBL" id="GFD27368.1"/>
    </source>
</evidence>
<protein>
    <submittedName>
        <fullName evidence="2">Reverse transcriptase domain-containing protein</fullName>
    </submittedName>
</protein>
<accession>A0A699V0R7</accession>
<feature type="non-terminal residue" evidence="2">
    <location>
        <position position="120"/>
    </location>
</feature>
<organism evidence="2">
    <name type="scientific">Tanacetum cinerariifolium</name>
    <name type="common">Dalmatian daisy</name>
    <name type="synonym">Chrysanthemum cinerariifolium</name>
    <dbReference type="NCBI Taxonomy" id="118510"/>
    <lineage>
        <taxon>Eukaryota</taxon>
        <taxon>Viridiplantae</taxon>
        <taxon>Streptophyta</taxon>
        <taxon>Embryophyta</taxon>
        <taxon>Tracheophyta</taxon>
        <taxon>Spermatophyta</taxon>
        <taxon>Magnoliopsida</taxon>
        <taxon>eudicotyledons</taxon>
        <taxon>Gunneridae</taxon>
        <taxon>Pentapetalae</taxon>
        <taxon>asterids</taxon>
        <taxon>campanulids</taxon>
        <taxon>Asterales</taxon>
        <taxon>Asteraceae</taxon>
        <taxon>Asteroideae</taxon>
        <taxon>Anthemideae</taxon>
        <taxon>Anthemidinae</taxon>
        <taxon>Tanacetum</taxon>
    </lineage>
</organism>
<dbReference type="AlphaFoldDB" id="A0A699V0R7"/>
<feature type="region of interest" description="Disordered" evidence="1">
    <location>
        <begin position="19"/>
        <end position="47"/>
    </location>
</feature>
<dbReference type="GO" id="GO:0003964">
    <property type="term" value="F:RNA-directed DNA polymerase activity"/>
    <property type="evidence" value="ECO:0007669"/>
    <property type="project" value="UniProtKB-KW"/>
</dbReference>
<comment type="caution">
    <text evidence="2">The sequence shown here is derived from an EMBL/GenBank/DDBJ whole genome shotgun (WGS) entry which is preliminary data.</text>
</comment>
<feature type="non-terminal residue" evidence="2">
    <location>
        <position position="1"/>
    </location>
</feature>
<keyword evidence="2" id="KW-0548">Nucleotidyltransferase</keyword>
<proteinExistence type="predicted"/>
<dbReference type="EMBL" id="BKCJ011376429">
    <property type="protein sequence ID" value="GFD27368.1"/>
    <property type="molecule type" value="Genomic_DNA"/>
</dbReference>